<comment type="caution">
    <text evidence="2">The sequence shown here is derived from an EMBL/GenBank/DDBJ whole genome shotgun (WGS) entry which is preliminary data.</text>
</comment>
<reference evidence="2 3" key="1">
    <citation type="submission" date="2023-08" db="EMBL/GenBank/DDBJ databases">
        <authorList>
            <person name="Park J.-S."/>
        </authorList>
    </citation>
    <scope>NUCLEOTIDE SEQUENCE [LARGE SCALE GENOMIC DNA]</scope>
    <source>
        <strain evidence="2 3">2205BS29-5</strain>
    </source>
</reference>
<keyword evidence="3" id="KW-1185">Reference proteome</keyword>
<evidence type="ECO:0000259" key="1">
    <source>
        <dbReference type="Pfam" id="PF09994"/>
    </source>
</evidence>
<organism evidence="2 3">
    <name type="scientific">Paracoccus spongiarum</name>
    <dbReference type="NCBI Taxonomy" id="3064387"/>
    <lineage>
        <taxon>Bacteria</taxon>
        <taxon>Pseudomonadati</taxon>
        <taxon>Pseudomonadota</taxon>
        <taxon>Alphaproteobacteria</taxon>
        <taxon>Rhodobacterales</taxon>
        <taxon>Paracoccaceae</taxon>
        <taxon>Paracoccus</taxon>
    </lineage>
</organism>
<gene>
    <name evidence="2" type="ORF">Q5Y72_14005</name>
</gene>
<dbReference type="InterPro" id="IPR018712">
    <property type="entry name" value="Tle1-like_cat"/>
</dbReference>
<dbReference type="EMBL" id="JAVAMQ010000013">
    <property type="protein sequence ID" value="MDP5308201.1"/>
    <property type="molecule type" value="Genomic_DNA"/>
</dbReference>
<dbReference type="Proteomes" id="UP001224997">
    <property type="component" value="Unassembled WGS sequence"/>
</dbReference>
<name>A0ABT9JEE6_9RHOB</name>
<dbReference type="Pfam" id="PF09994">
    <property type="entry name" value="T6SS_Tle1-like_cat"/>
    <property type="match status" value="1"/>
</dbReference>
<accession>A0ABT9JEE6</accession>
<evidence type="ECO:0000313" key="2">
    <source>
        <dbReference type="EMBL" id="MDP5308201.1"/>
    </source>
</evidence>
<dbReference type="PANTHER" id="PTHR33840:SF1">
    <property type="entry name" value="TLE1 PHOSPHOLIPASE DOMAIN-CONTAINING PROTEIN"/>
    <property type="match status" value="1"/>
</dbReference>
<feature type="domain" description="T6SS Phospholipase effector Tle1-like catalytic" evidence="1">
    <location>
        <begin position="2"/>
        <end position="287"/>
    </location>
</feature>
<protein>
    <submittedName>
        <fullName evidence="2">DUF2235 domain-containing protein</fullName>
    </submittedName>
</protein>
<evidence type="ECO:0000313" key="3">
    <source>
        <dbReference type="Proteomes" id="UP001224997"/>
    </source>
</evidence>
<dbReference type="RefSeq" id="WP_305964045.1">
    <property type="nucleotide sequence ID" value="NZ_JAVAMQ010000013.1"/>
</dbReference>
<dbReference type="PANTHER" id="PTHR33840">
    <property type="match status" value="1"/>
</dbReference>
<proteinExistence type="predicted"/>
<sequence length="392" mass="42658">MKRISIFCDGTWSHADQRNTTNVALLNGRVLDHDADGVSQVQRYFPGVGVVRGRGPIFGLAEKLAGGAMGIGLDDRILEAYGALSQLYEPGDQVMVFGFSRGAYTARSLIGLIRNAGLPPRVTPALARACMALYRDTGPATAPDAPASLDFRLRHSPGITTSRAEIAFRADRTPDAVPFRITYLGCWETVGSLGVPANLPTASLLNRRYRFHDTALSSMVMSARHAVALDERRRTYAPALWSNLARLRRENPEGSYLQEWFPGVHGAVGGGGDIAAISTITLMWIAEGAQRAGLALDRLALRQLRGKADLLGPLPNRSARPSPLWRLLPQRDRAGPDSLEDLAHPAIARCRAARFPRDWTGRPYRPGPLRALERHILRADAAALGDYTGPFA</sequence>